<proteinExistence type="predicted"/>
<evidence type="ECO:0000313" key="3">
    <source>
        <dbReference type="Proteomes" id="UP000191040"/>
    </source>
</evidence>
<sequence length="175" mass="19099">MVEALPAGDADRLRAAPFTYAPVGATPEPQAGFRNFTRQRTLTRRDFAGAAEDLMSWRVYERSGLHVRASDARAQPWSVVEMTLGVGTVGVKIPCRVVHVIEEPDRVGFAYGSLPGHPESGEESFVVERRPDGSLSFTITAFSRPATRLARLGGPLTTAVQAGMTRRYLRALDRG</sequence>
<accession>A0A1T4Z0I7</accession>
<name>A0A1T4Z0I7_9ACTN</name>
<dbReference type="Proteomes" id="UP000191040">
    <property type="component" value="Chromosome I"/>
</dbReference>
<dbReference type="EMBL" id="LT796768">
    <property type="protein sequence ID" value="SKB07532.1"/>
    <property type="molecule type" value="Genomic_DNA"/>
</dbReference>
<dbReference type="Pfam" id="PF09348">
    <property type="entry name" value="DUF1990"/>
    <property type="match status" value="1"/>
</dbReference>
<dbReference type="PANTHER" id="PTHR34202">
    <property type="entry name" value="UPF0548 PROTEIN"/>
    <property type="match status" value="1"/>
</dbReference>
<feature type="domain" description="DUF1990" evidence="1">
    <location>
        <begin position="19"/>
        <end position="171"/>
    </location>
</feature>
<evidence type="ECO:0000259" key="1">
    <source>
        <dbReference type="Pfam" id="PF09348"/>
    </source>
</evidence>
<gene>
    <name evidence="2" type="ORF">SAMN06295964_1720</name>
</gene>
<dbReference type="PIRSF" id="PIRSF010260">
    <property type="entry name" value="UCP010260"/>
    <property type="match status" value="1"/>
</dbReference>
<reference evidence="3" key="1">
    <citation type="submission" date="2017-02" db="EMBL/GenBank/DDBJ databases">
        <authorList>
            <person name="Varghese N."/>
            <person name="Submissions S."/>
        </authorList>
    </citation>
    <scope>NUCLEOTIDE SEQUENCE [LARGE SCALE GENOMIC DNA]</scope>
    <source>
        <strain evidence="3">9H-4</strain>
    </source>
</reference>
<dbReference type="STRING" id="1736691.SAMN06295964_1720"/>
<dbReference type="InterPro" id="IPR018960">
    <property type="entry name" value="DUF1990"/>
</dbReference>
<dbReference type="OrthoDB" id="120660at2"/>
<dbReference type="InterPro" id="IPR014457">
    <property type="entry name" value="UCP010260"/>
</dbReference>
<dbReference type="AlphaFoldDB" id="A0A1T4Z0I7"/>
<organism evidence="2 3">
    <name type="scientific">Aeromicrobium choanae</name>
    <dbReference type="NCBI Taxonomy" id="1736691"/>
    <lineage>
        <taxon>Bacteria</taxon>
        <taxon>Bacillati</taxon>
        <taxon>Actinomycetota</taxon>
        <taxon>Actinomycetes</taxon>
        <taxon>Propionibacteriales</taxon>
        <taxon>Nocardioidaceae</taxon>
        <taxon>Aeromicrobium</taxon>
    </lineage>
</organism>
<dbReference type="PANTHER" id="PTHR34202:SF1">
    <property type="entry name" value="UPF0548 PROTEIN"/>
    <property type="match status" value="1"/>
</dbReference>
<protein>
    <submittedName>
        <fullName evidence="2">Uncharacterized protein, UPF0548 family</fullName>
    </submittedName>
</protein>
<keyword evidence="3" id="KW-1185">Reference proteome</keyword>
<evidence type="ECO:0000313" key="2">
    <source>
        <dbReference type="EMBL" id="SKB07532.1"/>
    </source>
</evidence>
<dbReference type="RefSeq" id="WP_078699768.1">
    <property type="nucleotide sequence ID" value="NZ_LT796768.1"/>
</dbReference>